<dbReference type="EMBL" id="AP025628">
    <property type="protein sequence ID" value="BDG61241.1"/>
    <property type="molecule type" value="Genomic_DNA"/>
</dbReference>
<feature type="transmembrane region" description="Helical" evidence="1">
    <location>
        <begin position="110"/>
        <end position="130"/>
    </location>
</feature>
<keyword evidence="1" id="KW-0812">Transmembrane</keyword>
<evidence type="ECO:0000256" key="1">
    <source>
        <dbReference type="SAM" id="Phobius"/>
    </source>
</evidence>
<dbReference type="Proteomes" id="UP001163687">
    <property type="component" value="Chromosome"/>
</dbReference>
<evidence type="ECO:0008006" key="4">
    <source>
        <dbReference type="Google" id="ProtNLM"/>
    </source>
</evidence>
<protein>
    <recommendedName>
        <fullName evidence="4">CNNM transmembrane domain-containing protein</fullName>
    </recommendedName>
</protein>
<dbReference type="AlphaFoldDB" id="A0AA35CPC5"/>
<evidence type="ECO:0000313" key="3">
    <source>
        <dbReference type="Proteomes" id="UP001163687"/>
    </source>
</evidence>
<accession>A0AA35CPC5</accession>
<feature type="transmembrane region" description="Helical" evidence="1">
    <location>
        <begin position="41"/>
        <end position="60"/>
    </location>
</feature>
<name>A0AA35CPC5_9FIRM</name>
<reference evidence="2" key="1">
    <citation type="submission" date="2022-03" db="EMBL/GenBank/DDBJ databases">
        <title>Complete genome sequence of Caldinitratiruptor microaerophilus.</title>
        <authorList>
            <person name="Mukaiyama R."/>
            <person name="Nishiyama T."/>
            <person name="Ueda K."/>
        </authorList>
    </citation>
    <scope>NUCLEOTIDE SEQUENCE</scope>
    <source>
        <strain evidence="2">JCM 16183</strain>
    </source>
</reference>
<gene>
    <name evidence="2" type="ORF">caldi_23310</name>
</gene>
<feature type="transmembrane region" description="Helical" evidence="1">
    <location>
        <begin position="16"/>
        <end position="35"/>
    </location>
</feature>
<keyword evidence="1" id="KW-1133">Transmembrane helix</keyword>
<dbReference type="KEGG" id="cmic:caldi_23310"/>
<evidence type="ECO:0000313" key="2">
    <source>
        <dbReference type="EMBL" id="BDG61241.1"/>
    </source>
</evidence>
<keyword evidence="1" id="KW-0472">Membrane</keyword>
<keyword evidence="3" id="KW-1185">Reference proteome</keyword>
<organism evidence="2 3">
    <name type="scientific">Caldinitratiruptor microaerophilus</name>
    <dbReference type="NCBI Taxonomy" id="671077"/>
    <lineage>
        <taxon>Bacteria</taxon>
        <taxon>Bacillati</taxon>
        <taxon>Bacillota</taxon>
        <taxon>Clostridia</taxon>
        <taxon>Eubacteriales</taxon>
        <taxon>Symbiobacteriaceae</taxon>
        <taxon>Caldinitratiruptor</taxon>
    </lineage>
</organism>
<proteinExistence type="predicted"/>
<sequence>MASGNGGRRSDPWSRGLRVAVLVFFTAAGISWLSQKAMSDLHVALALPLLLLIVGVGVAFDMLGTAVTAAEEPPFHARAAKKLPGTRHSLWLIRNAAAVANFSNDIVGDIAGTIGGAAAATIAVQVALWLGGDRGPGAWQELSTIVAVGLVASLTIGGKALGKEIALRRPGDVVWFVGRLLDWFERTTGLTVVPRNRSRR</sequence>
<dbReference type="RefSeq" id="WP_264841903.1">
    <property type="nucleotide sequence ID" value="NZ_AP025628.1"/>
</dbReference>